<evidence type="ECO:0000256" key="1">
    <source>
        <dbReference type="SAM" id="MobiDB-lite"/>
    </source>
</evidence>
<gene>
    <name evidence="2" type="ORF">KIN20_032455</name>
</gene>
<protein>
    <submittedName>
        <fullName evidence="2">Uncharacterized protein</fullName>
    </submittedName>
</protein>
<feature type="region of interest" description="Disordered" evidence="1">
    <location>
        <begin position="32"/>
        <end position="53"/>
    </location>
</feature>
<evidence type="ECO:0000313" key="2">
    <source>
        <dbReference type="EMBL" id="KAJ1370669.1"/>
    </source>
</evidence>
<name>A0AAD5WHI3_PARTN</name>
<dbReference type="AlphaFoldDB" id="A0AAD5WHI3"/>
<accession>A0AAD5WHI3</accession>
<reference evidence="2" key="1">
    <citation type="submission" date="2021-06" db="EMBL/GenBank/DDBJ databases">
        <title>Parelaphostrongylus tenuis whole genome reference sequence.</title>
        <authorList>
            <person name="Garwood T.J."/>
            <person name="Larsen P.A."/>
            <person name="Fountain-Jones N.M."/>
            <person name="Garbe J.R."/>
            <person name="Macchietto M.G."/>
            <person name="Kania S.A."/>
            <person name="Gerhold R.W."/>
            <person name="Richards J.E."/>
            <person name="Wolf T.M."/>
        </authorList>
    </citation>
    <scope>NUCLEOTIDE SEQUENCE</scope>
    <source>
        <strain evidence="2">MNPRO001-30</strain>
        <tissue evidence="2">Meninges</tissue>
    </source>
</reference>
<dbReference type="EMBL" id="JAHQIW010006832">
    <property type="protein sequence ID" value="KAJ1370669.1"/>
    <property type="molecule type" value="Genomic_DNA"/>
</dbReference>
<evidence type="ECO:0000313" key="3">
    <source>
        <dbReference type="Proteomes" id="UP001196413"/>
    </source>
</evidence>
<dbReference type="Proteomes" id="UP001196413">
    <property type="component" value="Unassembled WGS sequence"/>
</dbReference>
<proteinExistence type="predicted"/>
<organism evidence="2 3">
    <name type="scientific">Parelaphostrongylus tenuis</name>
    <name type="common">Meningeal worm</name>
    <dbReference type="NCBI Taxonomy" id="148309"/>
    <lineage>
        <taxon>Eukaryota</taxon>
        <taxon>Metazoa</taxon>
        <taxon>Ecdysozoa</taxon>
        <taxon>Nematoda</taxon>
        <taxon>Chromadorea</taxon>
        <taxon>Rhabditida</taxon>
        <taxon>Rhabditina</taxon>
        <taxon>Rhabditomorpha</taxon>
        <taxon>Strongyloidea</taxon>
        <taxon>Metastrongylidae</taxon>
        <taxon>Parelaphostrongylus</taxon>
    </lineage>
</organism>
<sequence length="53" mass="5910">MLKEGNFDLEDVSRINWASVSDECDLQDALEVKPSSAGQSQIDYVQEDHGQVL</sequence>
<keyword evidence="3" id="KW-1185">Reference proteome</keyword>
<comment type="caution">
    <text evidence="2">The sequence shown here is derived from an EMBL/GenBank/DDBJ whole genome shotgun (WGS) entry which is preliminary data.</text>
</comment>